<protein>
    <submittedName>
        <fullName evidence="1">Uncharacterized protein</fullName>
    </submittedName>
</protein>
<name>A0ACC6SEF6_9BACI</name>
<sequence length="79" mass="9669">MRTKQLSLLLERKKKKKTYRQRMIEAFDKDPFICPHCHREMDLVEIWHADYGFLYHYMEDLESVKTVRRINLGQKQRAG</sequence>
<accession>A0ACC6SEF6</accession>
<evidence type="ECO:0000313" key="2">
    <source>
        <dbReference type="Proteomes" id="UP001439875"/>
    </source>
</evidence>
<reference evidence="1" key="1">
    <citation type="submission" date="2024-03" db="EMBL/GenBank/DDBJ databases">
        <title>Human intestinal bacterial collection.</title>
        <authorList>
            <person name="Pauvert C."/>
            <person name="Hitch T.C.A."/>
            <person name="Clavel T."/>
        </authorList>
    </citation>
    <scope>NUCLEOTIDE SEQUENCE</scope>
    <source>
        <strain evidence="1">CLA-AA-H227</strain>
    </source>
</reference>
<gene>
    <name evidence="1" type="ORF">WMO40_17260</name>
</gene>
<dbReference type="Proteomes" id="UP001439875">
    <property type="component" value="Unassembled WGS sequence"/>
</dbReference>
<evidence type="ECO:0000313" key="1">
    <source>
        <dbReference type="EMBL" id="MEQ2528437.1"/>
    </source>
</evidence>
<dbReference type="EMBL" id="JBBMEW010000018">
    <property type="protein sequence ID" value="MEQ2528437.1"/>
    <property type="molecule type" value="Genomic_DNA"/>
</dbReference>
<comment type="caution">
    <text evidence="1">The sequence shown here is derived from an EMBL/GenBank/DDBJ whole genome shotgun (WGS) entry which is preliminary data.</text>
</comment>
<organism evidence="1 2">
    <name type="scientific">Robertmurraya yapensis</name>
    <name type="common">ex Hitch et al 2024</name>
    <dbReference type="NCBI Taxonomy" id="3133160"/>
    <lineage>
        <taxon>Bacteria</taxon>
        <taxon>Bacillati</taxon>
        <taxon>Bacillota</taxon>
        <taxon>Bacilli</taxon>
        <taxon>Bacillales</taxon>
        <taxon>Bacillaceae</taxon>
        <taxon>Robertmurraya</taxon>
    </lineage>
</organism>
<proteinExistence type="predicted"/>
<keyword evidence="2" id="KW-1185">Reference proteome</keyword>